<evidence type="ECO:0000313" key="3">
    <source>
        <dbReference type="Proteomes" id="UP001055868"/>
    </source>
</evidence>
<name>A0ABY4NAN3_9MICO</name>
<keyword evidence="3" id="KW-1185">Reference proteome</keyword>
<dbReference type="RefSeq" id="WP_249480253.1">
    <property type="nucleotide sequence ID" value="NZ_CP097218.1"/>
</dbReference>
<dbReference type="PANTHER" id="PTHR39168:SF1">
    <property type="entry name" value="TRANSCRIPTIONAL REGULATORY PROTEIN"/>
    <property type="match status" value="1"/>
</dbReference>
<dbReference type="InterPro" id="IPR001845">
    <property type="entry name" value="HTH_ArsR_DNA-bd_dom"/>
</dbReference>
<gene>
    <name evidence="2" type="ORF">M4486_06000</name>
</gene>
<dbReference type="PANTHER" id="PTHR39168">
    <property type="entry name" value="TRANSCRIPTIONAL REGULATOR-RELATED"/>
    <property type="match status" value="1"/>
</dbReference>
<dbReference type="Gene3D" id="1.10.10.10">
    <property type="entry name" value="Winged helix-like DNA-binding domain superfamily/Winged helix DNA-binding domain"/>
    <property type="match status" value="1"/>
</dbReference>
<evidence type="ECO:0000313" key="2">
    <source>
        <dbReference type="EMBL" id="UQN30847.1"/>
    </source>
</evidence>
<dbReference type="InterPro" id="IPR052543">
    <property type="entry name" value="HTH_Metal-responsive_Reg"/>
</dbReference>
<reference evidence="2" key="1">
    <citation type="submission" date="2022-05" db="EMBL/GenBank/DDBJ databases">
        <title>Genomic analysis of Brachybacterium sp. CBA3104.</title>
        <authorList>
            <person name="Roh S.W."/>
            <person name="Kim Y.B."/>
            <person name="Kim Y."/>
        </authorList>
    </citation>
    <scope>NUCLEOTIDE SEQUENCE</scope>
    <source>
        <strain evidence="2">CBA3104</strain>
    </source>
</reference>
<sequence length="244" mass="25993">MDPMPDIAGVAELVADASRAAMLMELVDGSERPASRLAEAAAVSASTASAHLARLQEADFIEVRREGRHRRFRIADPQVVVLLEALLALAETPPAVGLRSSMRWQRLRVARTCYDHLAGSLGTDVLAGLVEGGALVRTDGHEGTGRADGDPVSAPVPRSPYALGPRADNAFGALGIDLADLEGRRRPLLRVCSDWTEQRHHLAGGLGAAVADAFVDRGWVVRRTGARDLAVREPAHIAAWLQGV</sequence>
<dbReference type="EMBL" id="CP097218">
    <property type="protein sequence ID" value="UQN30847.1"/>
    <property type="molecule type" value="Genomic_DNA"/>
</dbReference>
<dbReference type="Pfam" id="PF12840">
    <property type="entry name" value="HTH_20"/>
    <property type="match status" value="1"/>
</dbReference>
<dbReference type="SUPFAM" id="SSF46785">
    <property type="entry name" value="Winged helix' DNA-binding domain"/>
    <property type="match status" value="1"/>
</dbReference>
<organism evidence="2 3">
    <name type="scientific">Brachybacterium kimchii</name>
    <dbReference type="NCBI Taxonomy" id="2942909"/>
    <lineage>
        <taxon>Bacteria</taxon>
        <taxon>Bacillati</taxon>
        <taxon>Actinomycetota</taxon>
        <taxon>Actinomycetes</taxon>
        <taxon>Micrococcales</taxon>
        <taxon>Dermabacteraceae</taxon>
        <taxon>Brachybacterium</taxon>
    </lineage>
</organism>
<dbReference type="SMART" id="SM00418">
    <property type="entry name" value="HTH_ARSR"/>
    <property type="match status" value="1"/>
</dbReference>
<accession>A0ABY4NAN3</accession>
<proteinExistence type="predicted"/>
<dbReference type="PROSITE" id="PS50987">
    <property type="entry name" value="HTH_ARSR_2"/>
    <property type="match status" value="1"/>
</dbReference>
<feature type="domain" description="HTH arsR-type" evidence="1">
    <location>
        <begin position="1"/>
        <end position="94"/>
    </location>
</feature>
<evidence type="ECO:0000259" key="1">
    <source>
        <dbReference type="PROSITE" id="PS50987"/>
    </source>
</evidence>
<protein>
    <submittedName>
        <fullName evidence="2">Helix-turn-helix domain-containing protein</fullName>
    </submittedName>
</protein>
<dbReference type="InterPro" id="IPR036390">
    <property type="entry name" value="WH_DNA-bd_sf"/>
</dbReference>
<dbReference type="InterPro" id="IPR036388">
    <property type="entry name" value="WH-like_DNA-bd_sf"/>
</dbReference>
<dbReference type="Proteomes" id="UP001055868">
    <property type="component" value="Chromosome"/>
</dbReference>